<evidence type="ECO:0000313" key="2">
    <source>
        <dbReference type="Proteomes" id="UP000438196"/>
    </source>
</evidence>
<protein>
    <submittedName>
        <fullName evidence="1">TIGR03067 domain-containing protein</fullName>
    </submittedName>
</protein>
<proteinExistence type="predicted"/>
<organism evidence="1 2">
    <name type="scientific">Pseudomonas spelaei</name>
    <dbReference type="NCBI Taxonomy" id="1055469"/>
    <lineage>
        <taxon>Bacteria</taxon>
        <taxon>Pseudomonadati</taxon>
        <taxon>Pseudomonadota</taxon>
        <taxon>Gammaproteobacteria</taxon>
        <taxon>Pseudomonadales</taxon>
        <taxon>Pseudomonadaceae</taxon>
        <taxon>Pseudomonas</taxon>
    </lineage>
</organism>
<reference evidence="1 2" key="1">
    <citation type="submission" date="2019-11" db="EMBL/GenBank/DDBJ databases">
        <title>Pseudomonas karstica sp. nov. and Pseudomonas spelaei sp. nov. from karst caves.</title>
        <authorList>
            <person name="Zeman M."/>
        </authorList>
    </citation>
    <scope>NUCLEOTIDE SEQUENCE [LARGE SCALE GENOMIC DNA]</scope>
    <source>
        <strain evidence="1 2">CCM 7893</strain>
    </source>
</reference>
<name>A0A6I3W0Q2_9PSED</name>
<dbReference type="OrthoDB" id="8448907at2"/>
<evidence type="ECO:0000313" key="1">
    <source>
        <dbReference type="EMBL" id="MUF04220.1"/>
    </source>
</evidence>
<dbReference type="InterPro" id="IPR017504">
    <property type="entry name" value="CHP03067_Planctomycetes"/>
</dbReference>
<comment type="caution">
    <text evidence="1">The sequence shown here is derived from an EMBL/GenBank/DDBJ whole genome shotgun (WGS) entry which is preliminary data.</text>
</comment>
<dbReference type="NCBIfam" id="TIGR03067">
    <property type="entry name" value="Planc_TIGR03067"/>
    <property type="match status" value="1"/>
</dbReference>
<gene>
    <name evidence="1" type="ORF">GNF76_07710</name>
</gene>
<dbReference type="AlphaFoldDB" id="A0A6I3W0Q2"/>
<dbReference type="EMBL" id="WNNK01000005">
    <property type="protein sequence ID" value="MUF04220.1"/>
    <property type="molecule type" value="Genomic_DNA"/>
</dbReference>
<keyword evidence="2" id="KW-1185">Reference proteome</keyword>
<accession>A0A6I3W0Q2</accession>
<dbReference type="Proteomes" id="UP000438196">
    <property type="component" value="Unassembled WGS sequence"/>
</dbReference>
<dbReference type="RefSeq" id="WP_155582584.1">
    <property type="nucleotide sequence ID" value="NZ_JBHSTH010000002.1"/>
</dbReference>
<sequence>MPSVSTSEEICINAHDRQRLQGDWVQTALEDSGVLNPVDEHSAPGAVTTISGDQFQVVTLTGEVLLAGRFTLDATTTPKAIIWVDAIGADAGKQLPASYRLEGDHFIFIAADEGKPRPTRFSTAPGQTMRTFVRKASVTSNT</sequence>